<evidence type="ECO:0000256" key="2">
    <source>
        <dbReference type="ARBA" id="ARBA00004953"/>
    </source>
</evidence>
<dbReference type="InterPro" id="IPR004485">
    <property type="entry name" value="Cobalamin_biosynth_CobD/CbiB"/>
</dbReference>
<keyword evidence="6" id="KW-0812">Transmembrane</keyword>
<dbReference type="AlphaFoldDB" id="X8CUR2"/>
<keyword evidence="7" id="KW-1133">Transmembrane helix</keyword>
<keyword evidence="5" id="KW-0169">Cobalamin biosynthesis</keyword>
<evidence type="ECO:0000256" key="6">
    <source>
        <dbReference type="ARBA" id="ARBA00022692"/>
    </source>
</evidence>
<evidence type="ECO:0000256" key="8">
    <source>
        <dbReference type="ARBA" id="ARBA00023136"/>
    </source>
</evidence>
<dbReference type="UniPathway" id="UPA00148"/>
<evidence type="ECO:0000313" key="9">
    <source>
        <dbReference type="EMBL" id="EUA59000.1"/>
    </source>
</evidence>
<gene>
    <name evidence="9" type="ORF">I550_2146</name>
</gene>
<dbReference type="GO" id="GO:0009236">
    <property type="term" value="P:cobalamin biosynthetic process"/>
    <property type="evidence" value="ECO:0007669"/>
    <property type="project" value="UniProtKB-UniPathway"/>
</dbReference>
<dbReference type="GO" id="GO:0048472">
    <property type="term" value="F:threonine-phosphate decarboxylase activity"/>
    <property type="evidence" value="ECO:0007669"/>
    <property type="project" value="InterPro"/>
</dbReference>
<accession>X8CUR2</accession>
<keyword evidence="8" id="KW-0472">Membrane</keyword>
<evidence type="ECO:0000256" key="1">
    <source>
        <dbReference type="ARBA" id="ARBA00004651"/>
    </source>
</evidence>
<proteinExistence type="inferred from homology"/>
<dbReference type="PANTHER" id="PTHR34308">
    <property type="entry name" value="COBALAMIN BIOSYNTHESIS PROTEIN CBIB"/>
    <property type="match status" value="1"/>
</dbReference>
<dbReference type="Pfam" id="PF03186">
    <property type="entry name" value="CobD_Cbib"/>
    <property type="match status" value="1"/>
</dbReference>
<sequence>MDRSEIGRRRQLHCRAGDGVAGGAVGAPGRRLSVGAARAWRRDAGRHPSPNAGAVEAAFAGALGVRLGGPTQYRHELQIRPTLGDGREPTVADLRRAVALSSLVQAGAALLAGLLSGYRRRP</sequence>
<dbReference type="Proteomes" id="UP000020825">
    <property type="component" value="Unassembled WGS sequence"/>
</dbReference>
<evidence type="ECO:0000256" key="3">
    <source>
        <dbReference type="ARBA" id="ARBA00006263"/>
    </source>
</evidence>
<comment type="pathway">
    <text evidence="2">Cofactor biosynthesis; adenosylcobalamin biosynthesis.</text>
</comment>
<dbReference type="GO" id="GO:0005886">
    <property type="term" value="C:plasma membrane"/>
    <property type="evidence" value="ECO:0007669"/>
    <property type="project" value="UniProtKB-SubCell"/>
</dbReference>
<evidence type="ECO:0000256" key="5">
    <source>
        <dbReference type="ARBA" id="ARBA00022573"/>
    </source>
</evidence>
<comment type="similarity">
    <text evidence="3">Belongs to the CobD/CbiB family.</text>
</comment>
<evidence type="ECO:0000256" key="7">
    <source>
        <dbReference type="ARBA" id="ARBA00022989"/>
    </source>
</evidence>
<evidence type="ECO:0000256" key="4">
    <source>
        <dbReference type="ARBA" id="ARBA00022475"/>
    </source>
</evidence>
<dbReference type="EMBL" id="JAOG01000001">
    <property type="protein sequence ID" value="EUA59000.1"/>
    <property type="molecule type" value="Genomic_DNA"/>
</dbReference>
<keyword evidence="4" id="KW-1003">Cell membrane</keyword>
<comment type="subcellular location">
    <subcellularLocation>
        <location evidence="1">Cell membrane</location>
        <topology evidence="1">Multi-pass membrane protein</topology>
    </subcellularLocation>
</comment>
<name>X8CUR2_MYCIT</name>
<organism evidence="9 10">
    <name type="scientific">Mycobacterium intracellulare 1956</name>
    <dbReference type="NCBI Taxonomy" id="1299331"/>
    <lineage>
        <taxon>Bacteria</taxon>
        <taxon>Bacillati</taxon>
        <taxon>Actinomycetota</taxon>
        <taxon>Actinomycetes</taxon>
        <taxon>Mycobacteriales</taxon>
        <taxon>Mycobacteriaceae</taxon>
        <taxon>Mycobacterium</taxon>
        <taxon>Mycobacterium avium complex (MAC)</taxon>
    </lineage>
</organism>
<dbReference type="PATRIC" id="fig|1299331.3.peg.2084"/>
<evidence type="ECO:0000313" key="10">
    <source>
        <dbReference type="Proteomes" id="UP000020825"/>
    </source>
</evidence>
<reference evidence="9 10" key="1">
    <citation type="submission" date="2013-12" db="EMBL/GenBank/DDBJ databases">
        <authorList>
            <person name="Zelazny A."/>
            <person name="Olivier K."/>
            <person name="Holland S."/>
            <person name="Lenaerts A."/>
            <person name="Ordway D."/>
            <person name="DeGroote M.A."/>
            <person name="Parker T."/>
            <person name="Sizemore C."/>
            <person name="Tallon L.J."/>
            <person name="Sadzewicz L.K."/>
            <person name="Sengamalay N."/>
            <person name="Fraser C.M."/>
            <person name="Hine E."/>
            <person name="Shefchek K.A."/>
            <person name="Das S.P."/>
            <person name="Tettelin H."/>
        </authorList>
    </citation>
    <scope>NUCLEOTIDE SEQUENCE [LARGE SCALE GENOMIC DNA]</scope>
    <source>
        <strain evidence="9 10">1956</strain>
    </source>
</reference>
<protein>
    <submittedName>
        <fullName evidence="9">CobD/Cbib family protein</fullName>
    </submittedName>
</protein>
<comment type="caution">
    <text evidence="9">The sequence shown here is derived from an EMBL/GenBank/DDBJ whole genome shotgun (WGS) entry which is preliminary data.</text>
</comment>
<dbReference type="PANTHER" id="PTHR34308:SF1">
    <property type="entry name" value="COBALAMIN BIOSYNTHESIS PROTEIN CBIB"/>
    <property type="match status" value="1"/>
</dbReference>